<proteinExistence type="predicted"/>
<evidence type="ECO:0000313" key="2">
    <source>
        <dbReference type="Proteomes" id="UP001597417"/>
    </source>
</evidence>
<name>A0ABW5FL08_9PSEU</name>
<evidence type="ECO:0000313" key="1">
    <source>
        <dbReference type="EMBL" id="MFD2415718.1"/>
    </source>
</evidence>
<protein>
    <submittedName>
        <fullName evidence="1">Uncharacterized protein</fullName>
    </submittedName>
</protein>
<gene>
    <name evidence="1" type="ORF">ACFSXZ_05185</name>
</gene>
<sequence length="172" mass="19169">MIHTDYIREMQRGFVTPEQVPALHKVSHNAWELHGSPTEENVVAGFVEHANAVARGVRIVIGKLGRDGFDAMVEGAHFHSGIIDDIRAENVDTDVQPTLLTVSTADELRKLINSKEAERAPGGDRKKWRESIPAMLTIQDFLISDAHAHGIRVAVADEWRSQWDSAKSHYSI</sequence>
<accession>A0ABW5FL08</accession>
<organism evidence="1 2">
    <name type="scientific">Amycolatopsis pigmentata</name>
    <dbReference type="NCBI Taxonomy" id="450801"/>
    <lineage>
        <taxon>Bacteria</taxon>
        <taxon>Bacillati</taxon>
        <taxon>Actinomycetota</taxon>
        <taxon>Actinomycetes</taxon>
        <taxon>Pseudonocardiales</taxon>
        <taxon>Pseudonocardiaceae</taxon>
        <taxon>Amycolatopsis</taxon>
    </lineage>
</organism>
<dbReference type="EMBL" id="JBHUKR010000004">
    <property type="protein sequence ID" value="MFD2415718.1"/>
    <property type="molecule type" value="Genomic_DNA"/>
</dbReference>
<comment type="caution">
    <text evidence="1">The sequence shown here is derived from an EMBL/GenBank/DDBJ whole genome shotgun (WGS) entry which is preliminary data.</text>
</comment>
<dbReference type="Proteomes" id="UP001597417">
    <property type="component" value="Unassembled WGS sequence"/>
</dbReference>
<reference evidence="2" key="1">
    <citation type="journal article" date="2019" name="Int. J. Syst. Evol. Microbiol.">
        <title>The Global Catalogue of Microorganisms (GCM) 10K type strain sequencing project: providing services to taxonomists for standard genome sequencing and annotation.</title>
        <authorList>
            <consortium name="The Broad Institute Genomics Platform"/>
            <consortium name="The Broad Institute Genome Sequencing Center for Infectious Disease"/>
            <person name="Wu L."/>
            <person name="Ma J."/>
        </authorList>
    </citation>
    <scope>NUCLEOTIDE SEQUENCE [LARGE SCALE GENOMIC DNA]</scope>
    <source>
        <strain evidence="2">CGMCC 4.7645</strain>
    </source>
</reference>
<dbReference type="RefSeq" id="WP_378261762.1">
    <property type="nucleotide sequence ID" value="NZ_JBHUKR010000004.1"/>
</dbReference>
<keyword evidence="2" id="KW-1185">Reference proteome</keyword>